<dbReference type="PANTHER" id="PTHR23284">
    <property type="entry name" value="PROLACTIN REGULATORY ELEMENT BINDING PROTEIN"/>
    <property type="match status" value="1"/>
</dbReference>
<keyword evidence="10 12" id="KW-0472">Membrane</keyword>
<evidence type="ECO:0000259" key="13">
    <source>
        <dbReference type="Pfam" id="PF12894"/>
    </source>
</evidence>
<organism evidence="14 15">
    <name type="scientific">Trapa natans</name>
    <name type="common">Water chestnut</name>
    <dbReference type="NCBI Taxonomy" id="22666"/>
    <lineage>
        <taxon>Eukaryota</taxon>
        <taxon>Viridiplantae</taxon>
        <taxon>Streptophyta</taxon>
        <taxon>Embryophyta</taxon>
        <taxon>Tracheophyta</taxon>
        <taxon>Spermatophyta</taxon>
        <taxon>Magnoliopsida</taxon>
        <taxon>eudicotyledons</taxon>
        <taxon>Gunneridae</taxon>
        <taxon>Pentapetalae</taxon>
        <taxon>rosids</taxon>
        <taxon>malvids</taxon>
        <taxon>Myrtales</taxon>
        <taxon>Lythraceae</taxon>
        <taxon>Trapa</taxon>
    </lineage>
</organism>
<dbReference type="SMART" id="SM00320">
    <property type="entry name" value="WD40"/>
    <property type="match status" value="4"/>
</dbReference>
<dbReference type="InterPro" id="IPR011047">
    <property type="entry name" value="Quinoprotein_ADH-like_sf"/>
</dbReference>
<dbReference type="GO" id="GO:0015031">
    <property type="term" value="P:protein transport"/>
    <property type="evidence" value="ECO:0007669"/>
    <property type="project" value="UniProtKB-KW"/>
</dbReference>
<comment type="caution">
    <text evidence="14">The sequence shown here is derived from an EMBL/GenBank/DDBJ whole genome shotgun (WGS) entry which is preliminary data.</text>
</comment>
<dbReference type="PROSITE" id="PS50082">
    <property type="entry name" value="WD_REPEATS_2"/>
    <property type="match status" value="1"/>
</dbReference>
<evidence type="ECO:0000256" key="10">
    <source>
        <dbReference type="ARBA" id="ARBA00023136"/>
    </source>
</evidence>
<keyword evidence="7" id="KW-0931">ER-Golgi transport</keyword>
<reference evidence="14 15" key="1">
    <citation type="journal article" date="2023" name="Hortic Res">
        <title>Pangenome of water caltrop reveals structural variations and asymmetric subgenome divergence after allopolyploidization.</title>
        <authorList>
            <person name="Zhang X."/>
            <person name="Chen Y."/>
            <person name="Wang L."/>
            <person name="Yuan Y."/>
            <person name="Fang M."/>
            <person name="Shi L."/>
            <person name="Lu R."/>
            <person name="Comes H.P."/>
            <person name="Ma Y."/>
            <person name="Chen Y."/>
            <person name="Huang G."/>
            <person name="Zhou Y."/>
            <person name="Zheng Z."/>
            <person name="Qiu Y."/>
        </authorList>
    </citation>
    <scope>NUCLEOTIDE SEQUENCE [LARGE SCALE GENOMIC DNA]</scope>
    <source>
        <strain evidence="14">F231</strain>
    </source>
</reference>
<evidence type="ECO:0000313" key="15">
    <source>
        <dbReference type="Proteomes" id="UP001346149"/>
    </source>
</evidence>
<dbReference type="AlphaFoldDB" id="A0AAN7LXG2"/>
<keyword evidence="5" id="KW-0677">Repeat</keyword>
<evidence type="ECO:0000256" key="4">
    <source>
        <dbReference type="ARBA" id="ARBA00022692"/>
    </source>
</evidence>
<comment type="subcellular location">
    <subcellularLocation>
        <location evidence="1">Endoplasmic reticulum membrane</location>
        <topology evidence="1">Single-pass membrane protein</topology>
    </subcellularLocation>
</comment>
<dbReference type="Pfam" id="PF12894">
    <property type="entry name" value="ANAPC4_WD40"/>
    <property type="match status" value="1"/>
</dbReference>
<feature type="transmembrane region" description="Helical" evidence="12">
    <location>
        <begin position="369"/>
        <end position="387"/>
    </location>
</feature>
<dbReference type="GO" id="GO:0003400">
    <property type="term" value="P:regulation of COPII vesicle coating"/>
    <property type="evidence" value="ECO:0007669"/>
    <property type="project" value="TreeGrafter"/>
</dbReference>
<dbReference type="GO" id="GO:0005085">
    <property type="term" value="F:guanyl-nucleotide exchange factor activity"/>
    <property type="evidence" value="ECO:0007669"/>
    <property type="project" value="InterPro"/>
</dbReference>
<feature type="domain" description="Anaphase-promoting complex subunit 4-like WD40" evidence="13">
    <location>
        <begin position="171"/>
        <end position="241"/>
    </location>
</feature>
<dbReference type="InterPro" id="IPR001680">
    <property type="entry name" value="WD40_rpt"/>
</dbReference>
<dbReference type="FunFam" id="2.130.10.10:FF:000612">
    <property type="entry name" value="SEC12-like protein 2"/>
    <property type="match status" value="1"/>
</dbReference>
<feature type="repeat" description="WD" evidence="11">
    <location>
        <begin position="193"/>
        <end position="234"/>
    </location>
</feature>
<evidence type="ECO:0000256" key="6">
    <source>
        <dbReference type="ARBA" id="ARBA00022824"/>
    </source>
</evidence>
<evidence type="ECO:0000256" key="9">
    <source>
        <dbReference type="ARBA" id="ARBA00022989"/>
    </source>
</evidence>
<evidence type="ECO:0000256" key="12">
    <source>
        <dbReference type="SAM" id="Phobius"/>
    </source>
</evidence>
<protein>
    <recommendedName>
        <fullName evidence="13">Anaphase-promoting complex subunit 4-like WD40 domain-containing protein</fullName>
    </recommendedName>
</protein>
<evidence type="ECO:0000256" key="3">
    <source>
        <dbReference type="ARBA" id="ARBA00022574"/>
    </source>
</evidence>
<dbReference type="InterPro" id="IPR045260">
    <property type="entry name" value="Sec12-like"/>
</dbReference>
<dbReference type="InterPro" id="IPR024977">
    <property type="entry name" value="Apc4-like_WD40_dom"/>
</dbReference>
<evidence type="ECO:0000256" key="1">
    <source>
        <dbReference type="ARBA" id="ARBA00004389"/>
    </source>
</evidence>
<dbReference type="GO" id="GO:0005789">
    <property type="term" value="C:endoplasmic reticulum membrane"/>
    <property type="evidence" value="ECO:0007669"/>
    <property type="project" value="UniProtKB-SubCell"/>
</dbReference>
<dbReference type="PANTHER" id="PTHR23284:SF0">
    <property type="entry name" value="PROLACTIN REGULATORY ELEMENT-BINDING PROTEIN"/>
    <property type="match status" value="1"/>
</dbReference>
<evidence type="ECO:0000256" key="2">
    <source>
        <dbReference type="ARBA" id="ARBA00022448"/>
    </source>
</evidence>
<evidence type="ECO:0000256" key="8">
    <source>
        <dbReference type="ARBA" id="ARBA00022927"/>
    </source>
</evidence>
<dbReference type="SUPFAM" id="SSF50998">
    <property type="entry name" value="Quinoprotein alcohol dehydrogenase-like"/>
    <property type="match status" value="1"/>
</dbReference>
<keyword evidence="15" id="KW-1185">Reference proteome</keyword>
<dbReference type="Pfam" id="PF00400">
    <property type="entry name" value="WD40"/>
    <property type="match status" value="1"/>
</dbReference>
<keyword evidence="8" id="KW-0653">Protein transport</keyword>
<keyword evidence="3 11" id="KW-0853">WD repeat</keyword>
<gene>
    <name evidence="14" type="ORF">SAY86_023529</name>
</gene>
<name>A0AAN7LXG2_TRANT</name>
<keyword evidence="9 12" id="KW-1133">Transmembrane helix</keyword>
<evidence type="ECO:0000256" key="5">
    <source>
        <dbReference type="ARBA" id="ARBA00022737"/>
    </source>
</evidence>
<dbReference type="GO" id="GO:0006888">
    <property type="term" value="P:endoplasmic reticulum to Golgi vesicle-mediated transport"/>
    <property type="evidence" value="ECO:0007669"/>
    <property type="project" value="TreeGrafter"/>
</dbReference>
<evidence type="ECO:0000256" key="7">
    <source>
        <dbReference type="ARBA" id="ARBA00022892"/>
    </source>
</evidence>
<keyword evidence="4 12" id="KW-0812">Transmembrane</keyword>
<keyword evidence="6" id="KW-0256">Endoplasmic reticulum</keyword>
<dbReference type="Gene3D" id="2.130.10.10">
    <property type="entry name" value="YVTN repeat-like/Quinoprotein amine dehydrogenase"/>
    <property type="match status" value="1"/>
</dbReference>
<accession>A0AAN7LXG2</accession>
<keyword evidence="2" id="KW-0813">Transport</keyword>
<dbReference type="InterPro" id="IPR015943">
    <property type="entry name" value="WD40/YVTN_repeat-like_dom_sf"/>
</dbReference>
<dbReference type="EMBL" id="JAXQNO010000008">
    <property type="protein sequence ID" value="KAK4793094.1"/>
    <property type="molecule type" value="Genomic_DNA"/>
</dbReference>
<evidence type="ECO:0000313" key="14">
    <source>
        <dbReference type="EMBL" id="KAK4793094.1"/>
    </source>
</evidence>
<dbReference type="Proteomes" id="UP001346149">
    <property type="component" value="Unassembled WGS sequence"/>
</dbReference>
<sequence>MGKSKSSADAANSQKYGVPFYGAAWFPCKHIASPTTKSEEVKGKEGDHKDQSVGLGDCVVLAGGGGEGRSGIPNAVVVAHFDFSSNTLSPEPVAKHNTGSDLPYRMSIHPRGDGLICAMQNDCSRVFELDKSNTAETHKLQIKTSEKVLKQLENIGQQLALVFNKDGSALAAGGEDGKLRVFKWPSMDSIFEESEAHSSIKDLDFSHDGKFLVSLGNSGPCRVWDVTSSTVVASLSKENDERFGFCRFSQLSDGTLVLYVTAMTGRGGSILSWNTSTSKRIASKHVVRDSINAFNVSSDGRLLAVGTGEGDILILDSNTMRARTSVKKAHLGFVTALSFSHDSRAVISVSMDSSARVTRIEQEKPSGGLSLWMIILVVLLAVAVYFMRNTTIPYLQKVST</sequence>
<evidence type="ECO:0000256" key="11">
    <source>
        <dbReference type="PROSITE-ProRule" id="PRU00221"/>
    </source>
</evidence>
<proteinExistence type="predicted"/>